<dbReference type="AlphaFoldDB" id="A0A1H2MMD1"/>
<dbReference type="OrthoDB" id="6782418at2"/>
<evidence type="ECO:0000313" key="3">
    <source>
        <dbReference type="Proteomes" id="UP000198600"/>
    </source>
</evidence>
<dbReference type="EMBL" id="LT629802">
    <property type="protein sequence ID" value="SDU94369.1"/>
    <property type="molecule type" value="Genomic_DNA"/>
</dbReference>
<reference evidence="3" key="1">
    <citation type="submission" date="2016-10" db="EMBL/GenBank/DDBJ databases">
        <authorList>
            <person name="Varghese N."/>
            <person name="Submissions S."/>
        </authorList>
    </citation>
    <scope>NUCLEOTIDE SEQUENCE [LARGE SCALE GENOMIC DNA]</scope>
    <source>
        <strain evidence="3">LMG 2223</strain>
    </source>
</reference>
<dbReference type="Proteomes" id="UP000198600">
    <property type="component" value="Chromosome I"/>
</dbReference>
<name>A0A1H2MMD1_9PSED</name>
<dbReference type="Gene3D" id="2.130.10.30">
    <property type="entry name" value="Regulator of chromosome condensation 1/beta-lactamase-inhibitor protein II"/>
    <property type="match status" value="1"/>
</dbReference>
<dbReference type="SUPFAM" id="SSF50985">
    <property type="entry name" value="RCC1/BLIP-II"/>
    <property type="match status" value="1"/>
</dbReference>
<gene>
    <name evidence="2" type="ORF">SAMN05216202_2008</name>
</gene>
<proteinExistence type="predicted"/>
<protein>
    <submittedName>
        <fullName evidence="2">Uncharacterized protein</fullName>
    </submittedName>
</protein>
<feature type="region of interest" description="Disordered" evidence="1">
    <location>
        <begin position="594"/>
        <end position="616"/>
    </location>
</feature>
<feature type="region of interest" description="Disordered" evidence="1">
    <location>
        <begin position="445"/>
        <end position="473"/>
    </location>
</feature>
<dbReference type="STRING" id="46679.SAMN05216202_2008"/>
<organism evidence="2 3">
    <name type="scientific">Pseudomonas mucidolens</name>
    <dbReference type="NCBI Taxonomy" id="46679"/>
    <lineage>
        <taxon>Bacteria</taxon>
        <taxon>Pseudomonadati</taxon>
        <taxon>Pseudomonadota</taxon>
        <taxon>Gammaproteobacteria</taxon>
        <taxon>Pseudomonadales</taxon>
        <taxon>Pseudomonadaceae</taxon>
        <taxon>Pseudomonas</taxon>
    </lineage>
</organism>
<evidence type="ECO:0000256" key="1">
    <source>
        <dbReference type="SAM" id="MobiDB-lite"/>
    </source>
</evidence>
<accession>A0A1H2MMD1</accession>
<keyword evidence="3" id="KW-1185">Reference proteome</keyword>
<feature type="compositionally biased region" description="Pro residues" evidence="1">
    <location>
        <begin position="596"/>
        <end position="608"/>
    </location>
</feature>
<dbReference type="InterPro" id="IPR009091">
    <property type="entry name" value="RCC1/BLIP-II"/>
</dbReference>
<evidence type="ECO:0000313" key="2">
    <source>
        <dbReference type="EMBL" id="SDU94369.1"/>
    </source>
</evidence>
<dbReference type="RefSeq" id="WP_130909193.1">
    <property type="nucleotide sequence ID" value="NZ_LS483433.1"/>
</dbReference>
<sequence>MKKTKSSAPSVLAPVALDVEIVGDVNVGSTVRGFYTYDSQGGDPEGLSLFYWHINGERLTDEGQLDFKLQSADADKQLQFSVIPVNSVGEQGPEVFSKAYLISSGFQGISDEENEWCYLKQRGNFSFHIPEPSDRIFVSTGGVFALLHPPTGDIHLEGQTGWGLPVPPEIINFLKNNKAVKLFSSEVSFAALVPVATSNQLLCWGNTVPANLPPLQGVKSVYSTRSAFAFIYENPADGENRIGAIGLLNNPAATVPDDIQLALWFDPPAAIYTADDAFAVRTERGKVYAWGQPNNGGSIPADVRAQLDNMFITRIVASAVSFCAIDEFGDIAVWGQATGGGTIPPDRLQRILDDGGVQSVIAATAAFCAITRDKRRAVSWGRAVEGGDMHASAQALATRGNIVICKAARWAFIMANESGQAQAWGAPLYGGAPLPAKAKREYKAALQAAQPSPGYPPRKGDKNNVQRRRRNVSSRVNTNDGYLNLYANDVSFFLLGRYHDGRTKSIVLTGYATHGGTMNTALYQTLMASLIRDVYCTNGAYGVITTQGGTEGAVSVWGATLAMEDAGEIPPELAEFLRSGVVELYSIKRFPYVTRPVPPPPPPPPPRPEPIDPSFAARRTDGTYVLWGGNVDNQHYDPSAK</sequence>